<dbReference type="Proteomes" id="UP001196379">
    <property type="component" value="Unassembled WGS sequence"/>
</dbReference>
<dbReference type="EC" id="3.4.24.55" evidence="4"/>
<protein>
    <recommendedName>
        <fullName evidence="5">Protease 3</fullName>
        <ecNumber evidence="4">3.4.24.55</ecNumber>
    </recommendedName>
    <alternativeName>
        <fullName evidence="13">Pitrilysin</fullName>
    </alternativeName>
    <alternativeName>
        <fullName evidence="12">Protease III</fullName>
    </alternativeName>
    <alternativeName>
        <fullName evidence="11">Protease pi</fullName>
    </alternativeName>
</protein>
<evidence type="ECO:0000256" key="12">
    <source>
        <dbReference type="ARBA" id="ARBA00031184"/>
    </source>
</evidence>
<dbReference type="InterPro" id="IPR050626">
    <property type="entry name" value="Peptidase_M16"/>
</dbReference>
<evidence type="ECO:0000259" key="17">
    <source>
        <dbReference type="Pfam" id="PF05193"/>
    </source>
</evidence>
<dbReference type="InterPro" id="IPR007863">
    <property type="entry name" value="Peptidase_M16_C"/>
</dbReference>
<feature type="domain" description="Peptidase M16 N-terminal" evidence="16">
    <location>
        <begin position="72"/>
        <end position="198"/>
    </location>
</feature>
<dbReference type="GO" id="GO:0046872">
    <property type="term" value="F:metal ion binding"/>
    <property type="evidence" value="ECO:0007669"/>
    <property type="project" value="UniProtKB-KW"/>
</dbReference>
<dbReference type="EMBL" id="JABUMC010000027">
    <property type="protein sequence ID" value="MBV6547451.1"/>
    <property type="molecule type" value="Genomic_DNA"/>
</dbReference>
<evidence type="ECO:0000256" key="6">
    <source>
        <dbReference type="ARBA" id="ARBA00022670"/>
    </source>
</evidence>
<dbReference type="PANTHER" id="PTHR43690:SF18">
    <property type="entry name" value="INSULIN-DEGRADING ENZYME-RELATED"/>
    <property type="match status" value="1"/>
</dbReference>
<dbReference type="GeneID" id="65548147"/>
<feature type="domain" description="Coenzyme PQQ synthesis protein F-like C-terminal lobe" evidence="19">
    <location>
        <begin position="799"/>
        <end position="896"/>
    </location>
</feature>
<feature type="domain" description="Peptidase M16 C-terminal" evidence="17">
    <location>
        <begin position="233"/>
        <end position="414"/>
    </location>
</feature>
<keyword evidence="6" id="KW-0645">Protease</keyword>
<comment type="caution">
    <text evidence="21">The sequence shown here is derived from an EMBL/GenBank/DDBJ whole genome shotgun (WGS) entry which is preliminary data.</text>
</comment>
<dbReference type="OrthoDB" id="9811314at2"/>
<dbReference type="Pfam" id="PF05193">
    <property type="entry name" value="Peptidase_M16_C"/>
    <property type="match status" value="1"/>
</dbReference>
<evidence type="ECO:0000256" key="10">
    <source>
        <dbReference type="ARBA" id="ARBA00023049"/>
    </source>
</evidence>
<evidence type="ECO:0000256" key="7">
    <source>
        <dbReference type="ARBA" id="ARBA00022723"/>
    </source>
</evidence>
<dbReference type="InterPro" id="IPR011249">
    <property type="entry name" value="Metalloenz_LuxS/M16"/>
</dbReference>
<dbReference type="InterPro" id="IPR001431">
    <property type="entry name" value="Pept_M16_Zn_BS"/>
</dbReference>
<evidence type="ECO:0000259" key="16">
    <source>
        <dbReference type="Pfam" id="PF00675"/>
    </source>
</evidence>
<feature type="signal peptide" evidence="15">
    <location>
        <begin position="1"/>
        <end position="26"/>
    </location>
</feature>
<evidence type="ECO:0000256" key="1">
    <source>
        <dbReference type="ARBA" id="ARBA00001947"/>
    </source>
</evidence>
<comment type="similarity">
    <text evidence="3 14">Belongs to the peptidase M16 family.</text>
</comment>
<keyword evidence="15" id="KW-0732">Signal</keyword>
<dbReference type="EMBL" id="JABULY010000002">
    <property type="protein sequence ID" value="MBV6531636.1"/>
    <property type="molecule type" value="Genomic_DNA"/>
</dbReference>
<evidence type="ECO:0000313" key="23">
    <source>
        <dbReference type="Proteomes" id="UP001196379"/>
    </source>
</evidence>
<feature type="chain" id="PRO_5037002781" description="Protease 3" evidence="15">
    <location>
        <begin position="27"/>
        <end position="980"/>
    </location>
</feature>
<dbReference type="GO" id="GO:0006508">
    <property type="term" value="P:proteolysis"/>
    <property type="evidence" value="ECO:0007669"/>
    <property type="project" value="UniProtKB-KW"/>
</dbReference>
<dbReference type="InterPro" id="IPR054734">
    <property type="entry name" value="PqqF-like_C_4"/>
</dbReference>
<evidence type="ECO:0000256" key="15">
    <source>
        <dbReference type="SAM" id="SignalP"/>
    </source>
</evidence>
<dbReference type="NCBIfam" id="NF011681">
    <property type="entry name" value="PRK15101.1"/>
    <property type="match status" value="1"/>
</dbReference>
<keyword evidence="23" id="KW-1185">Reference proteome</keyword>
<evidence type="ECO:0000256" key="11">
    <source>
        <dbReference type="ARBA" id="ARBA00029597"/>
    </source>
</evidence>
<dbReference type="PANTHER" id="PTHR43690">
    <property type="entry name" value="NARDILYSIN"/>
    <property type="match status" value="1"/>
</dbReference>
<evidence type="ECO:0000259" key="18">
    <source>
        <dbReference type="Pfam" id="PF16187"/>
    </source>
</evidence>
<name>A0A949T3Z2_9PAST</name>
<evidence type="ECO:0000259" key="19">
    <source>
        <dbReference type="Pfam" id="PF22456"/>
    </source>
</evidence>
<keyword evidence="9" id="KW-0862">Zinc</keyword>
<evidence type="ECO:0000256" key="9">
    <source>
        <dbReference type="ARBA" id="ARBA00022833"/>
    </source>
</evidence>
<dbReference type="RefSeq" id="WP_157402360.1">
    <property type="nucleotide sequence ID" value="NZ_JABULY010000002.1"/>
</dbReference>
<comment type="function">
    <text evidence="2">Endopeptidase that degrades small peptides of less than 7 kDa, such as glucagon and insulin.</text>
</comment>
<evidence type="ECO:0000256" key="5">
    <source>
        <dbReference type="ARBA" id="ARBA00017565"/>
    </source>
</evidence>
<dbReference type="SUPFAM" id="SSF63411">
    <property type="entry name" value="LuxS/MPP-like metallohydrolase"/>
    <property type="match status" value="4"/>
</dbReference>
<dbReference type="GO" id="GO:0004222">
    <property type="term" value="F:metalloendopeptidase activity"/>
    <property type="evidence" value="ECO:0007669"/>
    <property type="project" value="UniProtKB-EC"/>
</dbReference>
<evidence type="ECO:0000256" key="8">
    <source>
        <dbReference type="ARBA" id="ARBA00022801"/>
    </source>
</evidence>
<accession>A0A949T3Z2</accession>
<feature type="domain" description="Peptidase M16 middle/third" evidence="18">
    <location>
        <begin position="418"/>
        <end position="694"/>
    </location>
</feature>
<dbReference type="Proteomes" id="UP000732858">
    <property type="component" value="Unassembled WGS sequence"/>
</dbReference>
<reference evidence="21 23" key="1">
    <citation type="journal article" date="2021" name="Mol. Ecol.">
        <title>Polar bear-adapted Ursidibacter maritimus are remarkably conserved after generations in captivity.</title>
        <authorList>
            <person name="Espinosa-Gongora C."/>
            <person name="Hansen M.J."/>
            <person name="Bertelsen M.F."/>
            <person name="Bojesen A.M."/>
        </authorList>
    </citation>
    <scope>NUCLEOTIDE SEQUENCE</scope>
    <source>
        <strain evidence="21">Pb43105x</strain>
        <strain evidence="20 23">Pb43106</strain>
    </source>
</reference>
<keyword evidence="8 21" id="KW-0378">Hydrolase</keyword>
<dbReference type="AlphaFoldDB" id="A0A949T3Z2"/>
<evidence type="ECO:0000313" key="22">
    <source>
        <dbReference type="Proteomes" id="UP000732858"/>
    </source>
</evidence>
<evidence type="ECO:0000256" key="3">
    <source>
        <dbReference type="ARBA" id="ARBA00007261"/>
    </source>
</evidence>
<dbReference type="Gene3D" id="3.30.830.10">
    <property type="entry name" value="Metalloenzyme, LuxS/M16 peptidase-like"/>
    <property type="match status" value="4"/>
</dbReference>
<gene>
    <name evidence="21" type="primary">ptrA</name>
    <name evidence="20" type="ORF">HT657_05730</name>
    <name evidence="21" type="ORF">HT672_09240</name>
</gene>
<evidence type="ECO:0000256" key="4">
    <source>
        <dbReference type="ARBA" id="ARBA00012449"/>
    </source>
</evidence>
<evidence type="ECO:0000256" key="13">
    <source>
        <dbReference type="ARBA" id="ARBA00033450"/>
    </source>
</evidence>
<evidence type="ECO:0000313" key="21">
    <source>
        <dbReference type="EMBL" id="MBV6547451.1"/>
    </source>
</evidence>
<keyword evidence="10" id="KW-0482">Metalloprotease</keyword>
<sequence length="980" mass="110482">MRKSVLSYTLQAILALGAVSSTQVFANSTQNPTAITVSQQQKDFELINIAINKSPTDKAIYQGIKLANGMEVLLISDDKANKSLMSIGLPIGSMEDPVLQQGLAHYLEHMILMGSKSFPETNSLDGFLTKNGGYNNAYTAPDRTVYYLEVNNNAFDEAVARLSDAFAQPLLAESNAKKEVNAVNAEMVRAKSNDGFLMHDVNLATANPNHPITKFAVGNNITLSDKEDSKLQEELVKFYQKYYSSNLMKAVLYSNQPIEKLVILAEKTLGKVENKKLSEPKVTVPFFRTEDKGVFISYKPVKPNKMLAISFDLPEDKSAFKEKSGNYLSYVFSNNSDGTLSDYLVKQGLSDSGIQATASDDVSRNRGDFTFYIQLTEKGLAEKDKIISMVFQQIEKIKQSGIQESYFNELKESLNQEFQHLQVEKSGDYVAQLVSQMLNYPLEHIIDQPYLIETMDKKAIQAKLAEMHIDNARIMLIDDKAPTDKKTKYFEAPYAVAKFSVEQKQQWLNFADNPEIKLPALNPYFATDFSLNKVDNSRTKPQLIDKQAGTEIYAMPSHYFPNEPKVALLLGLKISPEVVDLKQEVSAVLLGYMADLARTKLAFQASVAGMSLSPVLGENGLAIRVEGYTQNMAKFLQDSISNFKQFELSEHFLSQAKQRYLEALDRLDKDNAARQANMALGNFANYPYAENSKKREMIAQVTLSDIALIREKLLTQATSLRLLSVGNLSDEQVKNIALETEKLLKNNNKTLDFGRYLDINQSQRKINYIKHIPHQDNAFAIAFFPTNYPELEGISRASLLKSIISRWYFDDLRTDKQLGYVVYATTTAVGKTSGLQFLVQSPTASAQTIMQHNERFFTETFTKLKEMPQAEFEKYRNSLIELLQHKPESLGQEFGEYLTDFARGNNKFDRKTQIIEQIKQLTQQDIISFYQKAVIEQSGLVFASQAIGVNDKINQPANLKGFEKIDSIEKLQQEFEIKAY</sequence>
<dbReference type="Pfam" id="PF00675">
    <property type="entry name" value="Peptidase_M16"/>
    <property type="match status" value="1"/>
</dbReference>
<organism evidence="21 22">
    <name type="scientific">Ursidibacter maritimus</name>
    <dbReference type="NCBI Taxonomy" id="1331689"/>
    <lineage>
        <taxon>Bacteria</taxon>
        <taxon>Pseudomonadati</taxon>
        <taxon>Pseudomonadota</taxon>
        <taxon>Gammaproteobacteria</taxon>
        <taxon>Pasteurellales</taxon>
        <taxon>Pasteurellaceae</taxon>
        <taxon>Ursidibacter</taxon>
    </lineage>
</organism>
<evidence type="ECO:0000256" key="14">
    <source>
        <dbReference type="RuleBase" id="RU004447"/>
    </source>
</evidence>
<evidence type="ECO:0000256" key="2">
    <source>
        <dbReference type="ARBA" id="ARBA00002184"/>
    </source>
</evidence>
<comment type="cofactor">
    <cofactor evidence="1">
        <name>Zn(2+)</name>
        <dbReference type="ChEBI" id="CHEBI:29105"/>
    </cofactor>
</comment>
<dbReference type="Pfam" id="PF16187">
    <property type="entry name" value="Peptidase_M16_M"/>
    <property type="match status" value="1"/>
</dbReference>
<keyword evidence="7" id="KW-0479">Metal-binding</keyword>
<dbReference type="GO" id="GO:0005737">
    <property type="term" value="C:cytoplasm"/>
    <property type="evidence" value="ECO:0007669"/>
    <property type="project" value="UniProtKB-ARBA"/>
</dbReference>
<dbReference type="PROSITE" id="PS00143">
    <property type="entry name" value="INSULINASE"/>
    <property type="match status" value="1"/>
</dbReference>
<dbReference type="InterPro" id="IPR011765">
    <property type="entry name" value="Pept_M16_N"/>
</dbReference>
<proteinExistence type="inferred from homology"/>
<dbReference type="InterPro" id="IPR032632">
    <property type="entry name" value="Peptidase_M16_M"/>
</dbReference>
<dbReference type="FunFam" id="3.30.830.10:FF:000012">
    <property type="entry name" value="Protease 3"/>
    <property type="match status" value="1"/>
</dbReference>
<dbReference type="Pfam" id="PF22456">
    <property type="entry name" value="PqqF-like_C_4"/>
    <property type="match status" value="1"/>
</dbReference>
<evidence type="ECO:0000313" key="20">
    <source>
        <dbReference type="EMBL" id="MBV6531636.1"/>
    </source>
</evidence>